<dbReference type="GO" id="GO:0003723">
    <property type="term" value="F:RNA binding"/>
    <property type="evidence" value="ECO:0007669"/>
    <property type="project" value="InterPro"/>
</dbReference>
<dbReference type="Pfam" id="PF13041">
    <property type="entry name" value="PPR_2"/>
    <property type="match status" value="2"/>
</dbReference>
<keyword evidence="1" id="KW-0677">Repeat</keyword>
<dbReference type="Pfam" id="PF01535">
    <property type="entry name" value="PPR"/>
    <property type="match status" value="9"/>
</dbReference>
<proteinExistence type="predicted"/>
<feature type="repeat" description="PPR" evidence="2">
    <location>
        <begin position="455"/>
        <end position="489"/>
    </location>
</feature>
<dbReference type="PANTHER" id="PTHR47926">
    <property type="entry name" value="PENTATRICOPEPTIDE REPEAT-CONTAINING PROTEIN"/>
    <property type="match status" value="1"/>
</dbReference>
<accession>A0A7J7DH43</accession>
<reference evidence="3 4" key="1">
    <citation type="journal article" date="2020" name="Nat. Commun.">
        <title>Genome of Tripterygium wilfordii and identification of cytochrome P450 involved in triptolide biosynthesis.</title>
        <authorList>
            <person name="Tu L."/>
            <person name="Su P."/>
            <person name="Zhang Z."/>
            <person name="Gao L."/>
            <person name="Wang J."/>
            <person name="Hu T."/>
            <person name="Zhou J."/>
            <person name="Zhang Y."/>
            <person name="Zhao Y."/>
            <person name="Liu Y."/>
            <person name="Song Y."/>
            <person name="Tong Y."/>
            <person name="Lu Y."/>
            <person name="Yang J."/>
            <person name="Xu C."/>
            <person name="Jia M."/>
            <person name="Peters R.J."/>
            <person name="Huang L."/>
            <person name="Gao W."/>
        </authorList>
    </citation>
    <scope>NUCLEOTIDE SEQUENCE [LARGE SCALE GENOMIC DNA]</scope>
    <source>
        <strain evidence="4">cv. XIE 37</strain>
        <tissue evidence="3">Leaf</tissue>
    </source>
</reference>
<dbReference type="InterPro" id="IPR011990">
    <property type="entry name" value="TPR-like_helical_dom_sf"/>
</dbReference>
<dbReference type="FunCoup" id="A0A7J7DH43">
    <property type="interactions" value="224"/>
</dbReference>
<dbReference type="InterPro" id="IPR002885">
    <property type="entry name" value="PPR_rpt"/>
</dbReference>
<feature type="repeat" description="PPR" evidence="2">
    <location>
        <begin position="322"/>
        <end position="356"/>
    </location>
</feature>
<dbReference type="InterPro" id="IPR046848">
    <property type="entry name" value="E_motif"/>
</dbReference>
<dbReference type="GO" id="GO:0009451">
    <property type="term" value="P:RNA modification"/>
    <property type="evidence" value="ECO:0007669"/>
    <property type="project" value="InterPro"/>
</dbReference>
<sequence>MRSLQDGFLFHLHTIKTGWTATTMASNQLVHLYAKHGFIQEAHKLFDEIPDRNVFSWNTIISACIKSNNLTEAQALFNTASQKDLVTYNSMLSGYAGTEGYETHAFSLFVEMQKLPSRVGIDEFTLTTMVNLTAKLSLASYGKQLHSYKVKTGNDRSRFALSSLVDMYSKCGCFEEAYKVFQGCGDVLDLVVKNAMVAACCRKGEMEMALSLFWREPEMNDTISWNTLISGHVQNGYEETAMKLFIRMGEDQVRYNEHTLASVLSACAGLRSLKLGKEAHTWVLKRGFTSNPFISSGIVDVYCKCENMKYAERVHSANGIENTFSISSMIVGYSLQGSMLEARRLFDSLVEKNVVVWTALFSGYLKSQKCEAVFELLREFSVEEGIVPDALILVSVLGACALQAFLDPGKQIHGYVLRLGLKMDEKLISAMVDMYSKCGNLRYAEKIFWTVMGRDLVLYNVMIAGYGHHGHVNKAVKLFQDMLEKGLKPDAVTFIALLSACRHGGLVELGEKYFNCMLKDYHILPEIDHYACMIDLYGRANQLEKAVEFTKAIPVKQDAVILGALLNACKLNRNTKLARETEKKLLSIEGDNGARYVQLANVYAAEGNWTEMGRIRNMMKGNSVKKLSGCSWVYVDCGVHAFTSGDITHSKAEAIYSLLDFLTAELLELSKFV</sequence>
<dbReference type="NCBIfam" id="TIGR00756">
    <property type="entry name" value="PPR"/>
    <property type="match status" value="3"/>
</dbReference>
<dbReference type="EMBL" id="JAAARO010000007">
    <property type="protein sequence ID" value="KAF5745695.1"/>
    <property type="molecule type" value="Genomic_DNA"/>
</dbReference>
<evidence type="ECO:0000256" key="2">
    <source>
        <dbReference type="PROSITE-ProRule" id="PRU00708"/>
    </source>
</evidence>
<name>A0A7J7DH43_TRIWF</name>
<evidence type="ECO:0000313" key="3">
    <source>
        <dbReference type="EMBL" id="KAF5745695.1"/>
    </source>
</evidence>
<gene>
    <name evidence="3" type="ORF">HS088_TW07G01287</name>
</gene>
<dbReference type="PROSITE" id="PS51375">
    <property type="entry name" value="PPR"/>
    <property type="match status" value="4"/>
</dbReference>
<dbReference type="FunFam" id="1.25.40.10:FF:000090">
    <property type="entry name" value="Pentatricopeptide repeat-containing protein, chloroplastic"/>
    <property type="match status" value="1"/>
</dbReference>
<feature type="repeat" description="PPR" evidence="2">
    <location>
        <begin position="53"/>
        <end position="87"/>
    </location>
</feature>
<evidence type="ECO:0000256" key="1">
    <source>
        <dbReference type="ARBA" id="ARBA00022737"/>
    </source>
</evidence>
<dbReference type="InParanoid" id="A0A7J7DH43"/>
<dbReference type="Pfam" id="PF20431">
    <property type="entry name" value="E_motif"/>
    <property type="match status" value="1"/>
</dbReference>
<dbReference type="PANTHER" id="PTHR47926:SF387">
    <property type="entry name" value="PENTATRICOPEPTIDE REPEAT-CONTAINING PROTEIN"/>
    <property type="match status" value="1"/>
</dbReference>
<organism evidence="3 4">
    <name type="scientific">Tripterygium wilfordii</name>
    <name type="common">Thunder God vine</name>
    <dbReference type="NCBI Taxonomy" id="458696"/>
    <lineage>
        <taxon>Eukaryota</taxon>
        <taxon>Viridiplantae</taxon>
        <taxon>Streptophyta</taxon>
        <taxon>Embryophyta</taxon>
        <taxon>Tracheophyta</taxon>
        <taxon>Spermatophyta</taxon>
        <taxon>Magnoliopsida</taxon>
        <taxon>eudicotyledons</taxon>
        <taxon>Gunneridae</taxon>
        <taxon>Pentapetalae</taxon>
        <taxon>rosids</taxon>
        <taxon>fabids</taxon>
        <taxon>Celastrales</taxon>
        <taxon>Celastraceae</taxon>
        <taxon>Tripterygium</taxon>
    </lineage>
</organism>
<keyword evidence="4" id="KW-1185">Reference proteome</keyword>
<dbReference type="AlphaFoldDB" id="A0A7J7DH43"/>
<feature type="repeat" description="PPR" evidence="2">
    <location>
        <begin position="221"/>
        <end position="255"/>
    </location>
</feature>
<dbReference type="Gene3D" id="1.25.40.10">
    <property type="entry name" value="Tetratricopeptide repeat domain"/>
    <property type="match status" value="5"/>
</dbReference>
<evidence type="ECO:0000313" key="4">
    <source>
        <dbReference type="Proteomes" id="UP000593562"/>
    </source>
</evidence>
<comment type="caution">
    <text evidence="3">The sequence shown here is derived from an EMBL/GenBank/DDBJ whole genome shotgun (WGS) entry which is preliminary data.</text>
</comment>
<dbReference type="OrthoDB" id="198885at2759"/>
<dbReference type="Proteomes" id="UP000593562">
    <property type="component" value="Unassembled WGS sequence"/>
</dbReference>
<dbReference type="InterPro" id="IPR046960">
    <property type="entry name" value="PPR_At4g14850-like_plant"/>
</dbReference>
<protein>
    <submittedName>
        <fullName evidence="3">Putative pentatricopeptide repeat-containing protein</fullName>
    </submittedName>
</protein>